<comment type="similarity">
    <text evidence="1">Belongs to the transglycosylase Slt family.</text>
</comment>
<dbReference type="Proteomes" id="UP000638981">
    <property type="component" value="Unassembled WGS sequence"/>
</dbReference>
<dbReference type="InterPro" id="IPR000189">
    <property type="entry name" value="Transglyc_AS"/>
</dbReference>
<dbReference type="SUPFAM" id="SSF53955">
    <property type="entry name" value="Lysozyme-like"/>
    <property type="match status" value="1"/>
</dbReference>
<reference evidence="6" key="1">
    <citation type="journal article" date="2014" name="Int. J. Syst. Evol. Microbiol.">
        <title>Complete genome sequence of Corynebacterium casei LMG S-19264T (=DSM 44701T), isolated from a smear-ripened cheese.</title>
        <authorList>
            <consortium name="US DOE Joint Genome Institute (JGI-PGF)"/>
            <person name="Walter F."/>
            <person name="Albersmeier A."/>
            <person name="Kalinowski J."/>
            <person name="Ruckert C."/>
        </authorList>
    </citation>
    <scope>NUCLEOTIDE SEQUENCE</scope>
    <source>
        <strain evidence="6">KCTC 23310</strain>
    </source>
</reference>
<dbReference type="AlphaFoldDB" id="A0A918WP45"/>
<dbReference type="InterPro" id="IPR008939">
    <property type="entry name" value="Lytic_TGlycosylase_superhlx_U"/>
</dbReference>
<comment type="similarity">
    <text evidence="2">Belongs to the virb1 family.</text>
</comment>
<evidence type="ECO:0000313" key="6">
    <source>
        <dbReference type="EMBL" id="GHC64639.1"/>
    </source>
</evidence>
<gene>
    <name evidence="6" type="ORF">GCM10007315_31380</name>
</gene>
<dbReference type="GO" id="GO:0008933">
    <property type="term" value="F:peptidoglycan lytic transglycosylase activity"/>
    <property type="evidence" value="ECO:0007669"/>
    <property type="project" value="InterPro"/>
</dbReference>
<dbReference type="Gene3D" id="1.10.530.10">
    <property type="match status" value="1"/>
</dbReference>
<comment type="caution">
    <text evidence="6">The sequence shown here is derived from an EMBL/GenBank/DDBJ whole genome shotgun (WGS) entry which is preliminary data.</text>
</comment>
<dbReference type="RefSeq" id="WP_189412830.1">
    <property type="nucleotide sequence ID" value="NZ_BMYJ01000011.1"/>
</dbReference>
<dbReference type="Gene3D" id="1.25.20.10">
    <property type="entry name" value="Bacterial muramidases"/>
    <property type="match status" value="1"/>
</dbReference>
<feature type="chain" id="PRO_5036858608" evidence="4">
    <location>
        <begin position="22"/>
        <end position="646"/>
    </location>
</feature>
<keyword evidence="7" id="KW-1185">Reference proteome</keyword>
<feature type="domain" description="Transglycosylase SLT" evidence="5">
    <location>
        <begin position="492"/>
        <end position="592"/>
    </location>
</feature>
<proteinExistence type="inferred from homology"/>
<dbReference type="SUPFAM" id="SSF48435">
    <property type="entry name" value="Bacterial muramidases"/>
    <property type="match status" value="1"/>
</dbReference>
<evidence type="ECO:0000313" key="7">
    <source>
        <dbReference type="Proteomes" id="UP000638981"/>
    </source>
</evidence>
<evidence type="ECO:0000256" key="2">
    <source>
        <dbReference type="ARBA" id="ARBA00009387"/>
    </source>
</evidence>
<feature type="signal peptide" evidence="4">
    <location>
        <begin position="1"/>
        <end position="21"/>
    </location>
</feature>
<dbReference type="EMBL" id="BMYJ01000011">
    <property type="protein sequence ID" value="GHC64639.1"/>
    <property type="molecule type" value="Genomic_DNA"/>
</dbReference>
<accession>A0A918WP45</accession>
<dbReference type="GO" id="GO:0042597">
    <property type="term" value="C:periplasmic space"/>
    <property type="evidence" value="ECO:0007669"/>
    <property type="project" value="InterPro"/>
</dbReference>
<dbReference type="InterPro" id="IPR008258">
    <property type="entry name" value="Transglycosylase_SLT_dom_1"/>
</dbReference>
<protein>
    <submittedName>
        <fullName evidence="6">Lytic transglycosylase</fullName>
    </submittedName>
</protein>
<dbReference type="PROSITE" id="PS00922">
    <property type="entry name" value="TRANSGLYCOSYLASE"/>
    <property type="match status" value="1"/>
</dbReference>
<organism evidence="6 7">
    <name type="scientific">Neogemmobacter tilapiae</name>
    <dbReference type="NCBI Taxonomy" id="875041"/>
    <lineage>
        <taxon>Bacteria</taxon>
        <taxon>Pseudomonadati</taxon>
        <taxon>Pseudomonadota</taxon>
        <taxon>Alphaproteobacteria</taxon>
        <taxon>Rhodobacterales</taxon>
        <taxon>Paracoccaceae</taxon>
        <taxon>Neogemmobacter</taxon>
    </lineage>
</organism>
<dbReference type="GO" id="GO:0016020">
    <property type="term" value="C:membrane"/>
    <property type="evidence" value="ECO:0007669"/>
    <property type="project" value="InterPro"/>
</dbReference>
<evidence type="ECO:0000256" key="4">
    <source>
        <dbReference type="SAM" id="SignalP"/>
    </source>
</evidence>
<name>A0A918WP45_9RHOB</name>
<reference evidence="6" key="2">
    <citation type="submission" date="2020-09" db="EMBL/GenBank/DDBJ databases">
        <authorList>
            <person name="Sun Q."/>
            <person name="Kim S."/>
        </authorList>
    </citation>
    <scope>NUCLEOTIDE SEQUENCE</scope>
    <source>
        <strain evidence="6">KCTC 23310</strain>
    </source>
</reference>
<dbReference type="PANTHER" id="PTHR37423:SF2">
    <property type="entry name" value="MEMBRANE-BOUND LYTIC MUREIN TRANSGLYCOSYLASE C"/>
    <property type="match status" value="1"/>
</dbReference>
<evidence type="ECO:0000256" key="3">
    <source>
        <dbReference type="ARBA" id="ARBA00022729"/>
    </source>
</evidence>
<dbReference type="GO" id="GO:0004553">
    <property type="term" value="F:hydrolase activity, hydrolyzing O-glycosyl compounds"/>
    <property type="evidence" value="ECO:0007669"/>
    <property type="project" value="InterPro"/>
</dbReference>
<evidence type="ECO:0000256" key="1">
    <source>
        <dbReference type="ARBA" id="ARBA00007734"/>
    </source>
</evidence>
<dbReference type="GO" id="GO:0000270">
    <property type="term" value="P:peptidoglycan metabolic process"/>
    <property type="evidence" value="ECO:0007669"/>
    <property type="project" value="InterPro"/>
</dbReference>
<keyword evidence="3 4" id="KW-0732">Signal</keyword>
<dbReference type="CDD" id="cd13401">
    <property type="entry name" value="Slt70-like"/>
    <property type="match status" value="1"/>
</dbReference>
<evidence type="ECO:0000259" key="5">
    <source>
        <dbReference type="Pfam" id="PF01464"/>
    </source>
</evidence>
<sequence length="646" mass="70472">MLKIGLSLAFMLSMATAPLYAQEALTKALQLGAAGVWPEALAQAELEGPIARDIVEWQRLRAGQGTAAEYEDFLRRRADWPGMPLLHEKGEKALAETTDAGRIIAYFAGRSPETGAGSVALIGAFLTTDQKDAALAEARRAWVNLPFAPEDEAAMLLLFPEMPVERHEQRLERLLWDGDLTGAKRMLGRVGKDWQALAAAMIALGEQADGVDGLIAAVPEQFKDHPGLAHARFDWRMRKDLYDESIDLILSRSPDAAGLGRPEVWAERRALLARRLLRQGEGEKAYQLAASHGLQPGGGASAYADLEFLAGFIALRRLDNPERALQHFVHLEGSVQTDISRSRALYWKGRALEAAGKGQEALAAFTTAASMQTAYYGQLAAEHLGLPLDKGLLDDSAPPDWRNADFVSSSVLEAGLLLIRAGDRTLAKRFLLHLAESQPKQGLEQLADMALRVGEPHIALLIAKQAAERGFILPRAYYPAPEMIPTDGLPVSRALALAISRRESEFDPRAQSHAGARGLMQVMPATGEKVAKRLSVAFKTADLTEDPAKNVTLGSAYLAEMVEEFGPSVALVASGYNAGPGRPRRWIEEFGDPRRADVDIVDWVEMIPFNETRTYVMRVSESLVIYRARLKGQVGPVSLRAELKGG</sequence>
<dbReference type="Pfam" id="PF01464">
    <property type="entry name" value="SLT"/>
    <property type="match status" value="1"/>
</dbReference>
<dbReference type="PANTHER" id="PTHR37423">
    <property type="entry name" value="SOLUBLE LYTIC MUREIN TRANSGLYCOSYLASE-RELATED"/>
    <property type="match status" value="1"/>
</dbReference>
<dbReference type="InterPro" id="IPR023346">
    <property type="entry name" value="Lysozyme-like_dom_sf"/>
</dbReference>